<proteinExistence type="predicted"/>
<comment type="caution">
    <text evidence="1">The sequence shown here is derived from an EMBL/GenBank/DDBJ whole genome shotgun (WGS) entry which is preliminary data.</text>
</comment>
<evidence type="ECO:0000313" key="2">
    <source>
        <dbReference type="Proteomes" id="UP001374579"/>
    </source>
</evidence>
<keyword evidence="2" id="KW-1185">Reference proteome</keyword>
<dbReference type="EMBL" id="JBAMIC010000013">
    <property type="protein sequence ID" value="KAK7097578.1"/>
    <property type="molecule type" value="Genomic_DNA"/>
</dbReference>
<evidence type="ECO:0000313" key="1">
    <source>
        <dbReference type="EMBL" id="KAK7097578.1"/>
    </source>
</evidence>
<reference evidence="1 2" key="1">
    <citation type="submission" date="2024-02" db="EMBL/GenBank/DDBJ databases">
        <title>Chromosome-scale genome assembly of the rough periwinkle Littorina saxatilis.</title>
        <authorList>
            <person name="De Jode A."/>
            <person name="Faria R."/>
            <person name="Formenti G."/>
            <person name="Sims Y."/>
            <person name="Smith T.P."/>
            <person name="Tracey A."/>
            <person name="Wood J.M.D."/>
            <person name="Zagrodzka Z.B."/>
            <person name="Johannesson K."/>
            <person name="Butlin R.K."/>
            <person name="Leder E.H."/>
        </authorList>
    </citation>
    <scope>NUCLEOTIDE SEQUENCE [LARGE SCALE GENOMIC DNA]</scope>
    <source>
        <strain evidence="1">Snail1</strain>
        <tissue evidence="1">Muscle</tissue>
    </source>
</reference>
<protein>
    <submittedName>
        <fullName evidence="1">Uncharacterized protein</fullName>
    </submittedName>
</protein>
<dbReference type="AlphaFoldDB" id="A0AAN9G6R0"/>
<gene>
    <name evidence="1" type="ORF">V1264_004531</name>
</gene>
<accession>A0AAN9G6R0</accession>
<sequence length="205" mass="23360">MYSPVHCTTVVVFSPVWRYTLKGFTSHKSIEKGYCKKTNARNAAFAGFVLLRVSLLFFGREGVFKPSPTPFVLHAGIKWSRRISLYNIRGETFRQKRRPTSAELDWERSRFRTARPMTGNERALASLRPAPGRVVRYSHGSFLRKLFNFPGINLTFPDFENGFLGFLAIPGKVACLTYLSGQEFASAVTSFATFMFSFEHEHVQL</sequence>
<organism evidence="1 2">
    <name type="scientific">Littorina saxatilis</name>
    <dbReference type="NCBI Taxonomy" id="31220"/>
    <lineage>
        <taxon>Eukaryota</taxon>
        <taxon>Metazoa</taxon>
        <taxon>Spiralia</taxon>
        <taxon>Lophotrochozoa</taxon>
        <taxon>Mollusca</taxon>
        <taxon>Gastropoda</taxon>
        <taxon>Caenogastropoda</taxon>
        <taxon>Littorinimorpha</taxon>
        <taxon>Littorinoidea</taxon>
        <taxon>Littorinidae</taxon>
        <taxon>Littorina</taxon>
    </lineage>
</organism>
<name>A0AAN9G6R0_9CAEN</name>
<dbReference type="Proteomes" id="UP001374579">
    <property type="component" value="Unassembled WGS sequence"/>
</dbReference>